<dbReference type="EMBL" id="AHGT01000046">
    <property type="protein sequence ID" value="ESU36471.1"/>
    <property type="molecule type" value="Genomic_DNA"/>
</dbReference>
<evidence type="ECO:0000313" key="3">
    <source>
        <dbReference type="Proteomes" id="UP000018320"/>
    </source>
</evidence>
<comment type="caution">
    <text evidence="2">The sequence shown here is derived from an EMBL/GenBank/DDBJ whole genome shotgun (WGS) entry which is preliminary data.</text>
</comment>
<dbReference type="AlphaFoldDB" id="V6TC83"/>
<proteinExistence type="predicted"/>
<dbReference type="VEuPathDB" id="GiardiaDB:GL50803_0016774"/>
<dbReference type="VEuPathDB" id="GiardiaDB:GL50581_3151"/>
<dbReference type="VEuPathDB" id="GiardiaDB:DHA2_16774"/>
<name>V6TC83_GIAIN</name>
<dbReference type="Proteomes" id="UP000018320">
    <property type="component" value="Unassembled WGS sequence"/>
</dbReference>
<dbReference type="VEuPathDB" id="GiardiaDB:QR46_1424"/>
<reference evidence="3" key="1">
    <citation type="submission" date="2012-02" db="EMBL/GenBank/DDBJ databases">
        <title>Genome sequencing of Giardia lamblia Genotypes A2 and B isolates (DH and GS) and comparative analysis with the genomes of Genotypes A1 and E (WB and Pig).</title>
        <authorList>
            <person name="Adam R."/>
            <person name="Dahlstrom E."/>
            <person name="Martens C."/>
            <person name="Bruno D."/>
            <person name="Barbian K."/>
            <person name="Porcella S.F."/>
            <person name="Nash T."/>
        </authorList>
    </citation>
    <scope>NUCLEOTIDE SEQUENCE</scope>
    <source>
        <strain evidence="3">DH</strain>
    </source>
</reference>
<evidence type="ECO:0000256" key="1">
    <source>
        <dbReference type="SAM" id="MobiDB-lite"/>
    </source>
</evidence>
<organism evidence="2 3">
    <name type="scientific">Giardia intestinalis</name>
    <name type="common">Giardia lamblia</name>
    <dbReference type="NCBI Taxonomy" id="5741"/>
    <lineage>
        <taxon>Eukaryota</taxon>
        <taxon>Metamonada</taxon>
        <taxon>Diplomonadida</taxon>
        <taxon>Hexamitidae</taxon>
        <taxon>Giardiinae</taxon>
        <taxon>Giardia</taxon>
    </lineage>
</organism>
<feature type="region of interest" description="Disordered" evidence="1">
    <location>
        <begin position="247"/>
        <end position="281"/>
    </location>
</feature>
<reference evidence="2 3" key="2">
    <citation type="journal article" date="2013" name="Genome Biol. Evol.">
        <title>Genome sequencing of Giardia lamblia genotypes A2 and B isolates (DH and GS) and comparative analysis with the genomes of genotypes A1 and E (WB and Pig).</title>
        <authorList>
            <person name="Adam R.D."/>
            <person name="Dahlstrom E.W."/>
            <person name="Martens C.A."/>
            <person name="Bruno D.P."/>
            <person name="Barbian K.D."/>
            <person name="Ricklefs S.M."/>
            <person name="Hernandez M.M."/>
            <person name="Narla N.P."/>
            <person name="Patel R.B."/>
            <person name="Porcella S.F."/>
            <person name="Nash T.E."/>
        </authorList>
    </citation>
    <scope>NUCLEOTIDE SEQUENCE [LARGE SCALE GENOMIC DNA]</scope>
    <source>
        <strain evidence="2 3">DH</strain>
    </source>
</reference>
<protein>
    <submittedName>
        <fullName evidence="2">Chromosome segregation protein SMC</fullName>
    </submittedName>
</protein>
<evidence type="ECO:0000313" key="2">
    <source>
        <dbReference type="EMBL" id="ESU36471.1"/>
    </source>
</evidence>
<sequence length="627" mass="72864">MQECKSEANQAIEKEIQKIHMTADYKGVTSLQIIPNAKARIDDIELDSPRSILACQRVGVLPQELNFCQENSINESDPEKRKLIFEAYEKDRAMALAACLSEFQKICDNGVTLAESIAFPRLANLLPRSRTKDPRVCNALEAIQRRYSPDGMEQRLIAKQVARRTRCMAEIVQTVLNEDKINESMSVSANLVDQNKQVKQKEIAKKMEKLLQKQEVAMERYNEAQKIADEHSLDMLRKYQLQMKSTEQNLKEATSRRRKEAALQASRHRKQQQIIEAKRREEDAERMQQLDRFLARQQEIDNRLQTLQNNEQTKRMLQSEKLNTRLISASMRADQLHLQKIEQQRAELKQKNALAEQRRNDMLQSRKETILHAHLAACEAQRKRMKNLEQEREFQLLQKKQKIAEEDALFSRRKSERLRACNRVAKVAKLKADLEAEIQQRRKERAERMDSYKRMVLNAHDSTIKEKVARQKEEARHSAESFRDTSFKVKHQTEAITQQIRETFRQNKLDVIRQAASVINRKPLHGEEDGFTKALAVISHSQRPHKRIDFKGSSSMTQERLKAVPNDLYGQVRLAEKSGGFIDYASIRLVKPGAYRERILKSQQTRPRSAPTNSAPWTAKYSVYELA</sequence>
<gene>
    <name evidence="2" type="ORF">DHA2_16774</name>
</gene>
<accession>V6TC83</accession>